<organism evidence="2 4">
    <name type="scientific">Alistipes onderdonkii</name>
    <dbReference type="NCBI Taxonomy" id="328813"/>
    <lineage>
        <taxon>Bacteria</taxon>
        <taxon>Pseudomonadati</taxon>
        <taxon>Bacteroidota</taxon>
        <taxon>Bacteroidia</taxon>
        <taxon>Bacteroidales</taxon>
        <taxon>Rikenellaceae</taxon>
        <taxon>Alistipes</taxon>
    </lineage>
</organism>
<evidence type="ECO:0000259" key="1">
    <source>
        <dbReference type="Pfam" id="PF00535"/>
    </source>
</evidence>
<dbReference type="Pfam" id="PF00535">
    <property type="entry name" value="Glycos_transf_2"/>
    <property type="match status" value="1"/>
</dbReference>
<proteinExistence type="predicted"/>
<dbReference type="Proteomes" id="UP000322940">
    <property type="component" value="Unassembled WGS sequence"/>
</dbReference>
<dbReference type="RefSeq" id="WP_082426538.1">
    <property type="nucleotide sequence ID" value="NZ_DAWDXQ010000002.1"/>
</dbReference>
<name>A0A5B3H4P4_9BACT</name>
<dbReference type="CDD" id="cd00761">
    <property type="entry name" value="Glyco_tranf_GTA_type"/>
    <property type="match status" value="1"/>
</dbReference>
<dbReference type="Proteomes" id="UP000323119">
    <property type="component" value="Unassembled WGS sequence"/>
</dbReference>
<keyword evidence="2" id="KW-0808">Transferase</keyword>
<evidence type="ECO:0000313" key="4">
    <source>
        <dbReference type="Proteomes" id="UP000322940"/>
    </source>
</evidence>
<dbReference type="PANTHER" id="PTHR22916:SF3">
    <property type="entry name" value="UDP-GLCNAC:BETAGAL BETA-1,3-N-ACETYLGLUCOSAMINYLTRANSFERASE-LIKE PROTEIN 1"/>
    <property type="match status" value="1"/>
</dbReference>
<dbReference type="InterPro" id="IPR001173">
    <property type="entry name" value="Glyco_trans_2-like"/>
</dbReference>
<dbReference type="GO" id="GO:0016758">
    <property type="term" value="F:hexosyltransferase activity"/>
    <property type="evidence" value="ECO:0007669"/>
    <property type="project" value="UniProtKB-ARBA"/>
</dbReference>
<reference evidence="4 5" key="1">
    <citation type="journal article" date="2019" name="Nat. Med.">
        <title>A library of human gut bacterial isolates paired with longitudinal multiomics data enables mechanistic microbiome research.</title>
        <authorList>
            <person name="Poyet M."/>
            <person name="Groussin M."/>
            <person name="Gibbons S.M."/>
            <person name="Avila-Pacheco J."/>
            <person name="Jiang X."/>
            <person name="Kearney S.M."/>
            <person name="Perrotta A.R."/>
            <person name="Berdy B."/>
            <person name="Zhao S."/>
            <person name="Lieberman T.D."/>
            <person name="Swanson P.K."/>
            <person name="Smith M."/>
            <person name="Roesemann S."/>
            <person name="Alexander J.E."/>
            <person name="Rich S.A."/>
            <person name="Livny J."/>
            <person name="Vlamakis H."/>
            <person name="Clish C."/>
            <person name="Bullock K."/>
            <person name="Deik A."/>
            <person name="Scott J."/>
            <person name="Pierce K.A."/>
            <person name="Xavier R.J."/>
            <person name="Alm E.J."/>
        </authorList>
    </citation>
    <scope>NUCLEOTIDE SEQUENCE [LARGE SCALE GENOMIC DNA]</scope>
    <source>
        <strain evidence="3 5">BIOML-A204</strain>
        <strain evidence="2 4">BIOML-A266</strain>
    </source>
</reference>
<dbReference type="AlphaFoldDB" id="A0A5B3H4P4"/>
<dbReference type="EMBL" id="VVUY01000008">
    <property type="protein sequence ID" value="KAA2560142.1"/>
    <property type="molecule type" value="Genomic_DNA"/>
</dbReference>
<evidence type="ECO:0000313" key="2">
    <source>
        <dbReference type="EMBL" id="KAA2380985.1"/>
    </source>
</evidence>
<dbReference type="PANTHER" id="PTHR22916">
    <property type="entry name" value="GLYCOSYLTRANSFERASE"/>
    <property type="match status" value="1"/>
</dbReference>
<dbReference type="EMBL" id="VVXH01000001">
    <property type="protein sequence ID" value="KAA2380985.1"/>
    <property type="molecule type" value="Genomic_DNA"/>
</dbReference>
<evidence type="ECO:0000313" key="3">
    <source>
        <dbReference type="EMBL" id="KAA2560142.1"/>
    </source>
</evidence>
<dbReference type="SUPFAM" id="SSF53448">
    <property type="entry name" value="Nucleotide-diphospho-sugar transferases"/>
    <property type="match status" value="1"/>
</dbReference>
<accession>A0A5B3H4P4</accession>
<gene>
    <name evidence="3" type="ORF">F2S36_10395</name>
    <name evidence="2" type="ORF">F2Y10_00360</name>
</gene>
<evidence type="ECO:0000313" key="5">
    <source>
        <dbReference type="Proteomes" id="UP000323119"/>
    </source>
</evidence>
<sequence>MIPLVSVITPCYNGANYIAACIESVLAQTLVNWEMLIVDDCSTDNSAEIILSYVKKDTRIRFFQTNKPSGSPAIPRNIAIDNAKGHYFAFLDCDDLWLPRKLEEQYSYAEANNYLFVYSNYEKITSEGIRNERVITVKSQAKYSDILKSCEIPCLTAFLHRSCVGKLRFVPAPKEDYVFWLLILKQSIVAYNTNTTLALYRDSLASRSSDKVAMLKNQWKIVRHLERVNFFYSLYCMAIYSLKGLRKYIR</sequence>
<dbReference type="InterPro" id="IPR029044">
    <property type="entry name" value="Nucleotide-diphossugar_trans"/>
</dbReference>
<protein>
    <submittedName>
        <fullName evidence="2">Glycosyltransferase family 2 protein</fullName>
    </submittedName>
</protein>
<dbReference type="Gene3D" id="3.90.550.10">
    <property type="entry name" value="Spore Coat Polysaccharide Biosynthesis Protein SpsA, Chain A"/>
    <property type="match status" value="1"/>
</dbReference>
<comment type="caution">
    <text evidence="2">The sequence shown here is derived from an EMBL/GenBank/DDBJ whole genome shotgun (WGS) entry which is preliminary data.</text>
</comment>
<feature type="domain" description="Glycosyltransferase 2-like" evidence="1">
    <location>
        <begin position="6"/>
        <end position="163"/>
    </location>
</feature>